<evidence type="ECO:0000313" key="2">
    <source>
        <dbReference type="Proteomes" id="UP001283361"/>
    </source>
</evidence>
<keyword evidence="2" id="KW-1185">Reference proteome</keyword>
<accession>A0AAE0YA05</accession>
<dbReference type="AlphaFoldDB" id="A0AAE0YA05"/>
<sequence length="131" mass="14673">MDVSLEVKLIGPQRYPLYLESDYNYQAGSSRLVPVQQRLDAAQRLRESEPCARTKPPPRQLLLPSCALLADDLSGPGLDMSIISGPTVTVHQSRMKLWSSSTPKDEQQQVKYHAADCVSSISDFVQRLWSK</sequence>
<comment type="caution">
    <text evidence="1">The sequence shown here is derived from an EMBL/GenBank/DDBJ whole genome shotgun (WGS) entry which is preliminary data.</text>
</comment>
<organism evidence="1 2">
    <name type="scientific">Elysia crispata</name>
    <name type="common">lettuce slug</name>
    <dbReference type="NCBI Taxonomy" id="231223"/>
    <lineage>
        <taxon>Eukaryota</taxon>
        <taxon>Metazoa</taxon>
        <taxon>Spiralia</taxon>
        <taxon>Lophotrochozoa</taxon>
        <taxon>Mollusca</taxon>
        <taxon>Gastropoda</taxon>
        <taxon>Heterobranchia</taxon>
        <taxon>Euthyneura</taxon>
        <taxon>Panpulmonata</taxon>
        <taxon>Sacoglossa</taxon>
        <taxon>Placobranchoidea</taxon>
        <taxon>Plakobranchidae</taxon>
        <taxon>Elysia</taxon>
    </lineage>
</organism>
<dbReference type="EMBL" id="JAWDGP010006599">
    <property type="protein sequence ID" value="KAK3738317.1"/>
    <property type="molecule type" value="Genomic_DNA"/>
</dbReference>
<evidence type="ECO:0000313" key="1">
    <source>
        <dbReference type="EMBL" id="KAK3738317.1"/>
    </source>
</evidence>
<gene>
    <name evidence="1" type="ORF">RRG08_039724</name>
</gene>
<proteinExistence type="predicted"/>
<dbReference type="Proteomes" id="UP001283361">
    <property type="component" value="Unassembled WGS sequence"/>
</dbReference>
<reference evidence="1" key="1">
    <citation type="journal article" date="2023" name="G3 (Bethesda)">
        <title>A reference genome for the long-term kleptoplast-retaining sea slug Elysia crispata morphotype clarki.</title>
        <authorList>
            <person name="Eastman K.E."/>
            <person name="Pendleton A.L."/>
            <person name="Shaikh M.A."/>
            <person name="Suttiyut T."/>
            <person name="Ogas R."/>
            <person name="Tomko P."/>
            <person name="Gavelis G."/>
            <person name="Widhalm J.R."/>
            <person name="Wisecaver J.H."/>
        </authorList>
    </citation>
    <scope>NUCLEOTIDE SEQUENCE</scope>
    <source>
        <strain evidence="1">ECLA1</strain>
    </source>
</reference>
<protein>
    <submittedName>
        <fullName evidence="1">Uncharacterized protein</fullName>
    </submittedName>
</protein>
<name>A0AAE0YA05_9GAST</name>